<protein>
    <submittedName>
        <fullName evidence="5">Efflux ABC transporter, ATP-binding protein</fullName>
    </submittedName>
</protein>
<evidence type="ECO:0000256" key="3">
    <source>
        <dbReference type="ARBA" id="ARBA00022840"/>
    </source>
</evidence>
<dbReference type="InterPro" id="IPR050763">
    <property type="entry name" value="ABC_transporter_ATP-binding"/>
</dbReference>
<organism evidence="5">
    <name type="scientific">uncultured Thermomicrobiales bacterium</name>
    <dbReference type="NCBI Taxonomy" id="1645740"/>
    <lineage>
        <taxon>Bacteria</taxon>
        <taxon>Pseudomonadati</taxon>
        <taxon>Thermomicrobiota</taxon>
        <taxon>Thermomicrobia</taxon>
        <taxon>Thermomicrobiales</taxon>
        <taxon>environmental samples</taxon>
    </lineage>
</organism>
<feature type="domain" description="ABC transporter" evidence="4">
    <location>
        <begin position="4"/>
        <end position="257"/>
    </location>
</feature>
<name>A0A6J4USA0_9BACT</name>
<dbReference type="SMART" id="SM00382">
    <property type="entry name" value="AAA"/>
    <property type="match status" value="1"/>
</dbReference>
<evidence type="ECO:0000256" key="2">
    <source>
        <dbReference type="ARBA" id="ARBA00022741"/>
    </source>
</evidence>
<reference evidence="5" key="1">
    <citation type="submission" date="2020-02" db="EMBL/GenBank/DDBJ databases">
        <authorList>
            <person name="Meier V. D."/>
        </authorList>
    </citation>
    <scope>NUCLEOTIDE SEQUENCE</scope>
    <source>
        <strain evidence="5">AVDCRST_MAG43</strain>
    </source>
</reference>
<dbReference type="AlphaFoldDB" id="A0A6J4USA0"/>
<proteinExistence type="predicted"/>
<dbReference type="InterPro" id="IPR017871">
    <property type="entry name" value="ABC_transporter-like_CS"/>
</dbReference>
<dbReference type="PANTHER" id="PTHR42711:SF1">
    <property type="entry name" value="ABC-TRANSPORT PROTEIN, ATP-BINDING COMPONENT"/>
    <property type="match status" value="1"/>
</dbReference>
<dbReference type="EMBL" id="CADCWI010000080">
    <property type="protein sequence ID" value="CAA9556626.1"/>
    <property type="molecule type" value="Genomic_DNA"/>
</dbReference>
<dbReference type="Gene3D" id="3.40.50.300">
    <property type="entry name" value="P-loop containing nucleotide triphosphate hydrolases"/>
    <property type="match status" value="1"/>
</dbReference>
<dbReference type="PANTHER" id="PTHR42711">
    <property type="entry name" value="ABC TRANSPORTER ATP-BINDING PROTEIN"/>
    <property type="match status" value="1"/>
</dbReference>
<evidence type="ECO:0000256" key="1">
    <source>
        <dbReference type="ARBA" id="ARBA00022448"/>
    </source>
</evidence>
<keyword evidence="2" id="KW-0547">Nucleotide-binding</keyword>
<evidence type="ECO:0000259" key="4">
    <source>
        <dbReference type="PROSITE" id="PS50893"/>
    </source>
</evidence>
<dbReference type="GO" id="GO:0016887">
    <property type="term" value="F:ATP hydrolysis activity"/>
    <property type="evidence" value="ECO:0007669"/>
    <property type="project" value="InterPro"/>
</dbReference>
<keyword evidence="1" id="KW-0813">Transport</keyword>
<evidence type="ECO:0000313" key="5">
    <source>
        <dbReference type="EMBL" id="CAA9556626.1"/>
    </source>
</evidence>
<dbReference type="InterPro" id="IPR003439">
    <property type="entry name" value="ABC_transporter-like_ATP-bd"/>
</dbReference>
<dbReference type="GO" id="GO:0005524">
    <property type="term" value="F:ATP binding"/>
    <property type="evidence" value="ECO:0007669"/>
    <property type="project" value="UniProtKB-KW"/>
</dbReference>
<dbReference type="SUPFAM" id="SSF52540">
    <property type="entry name" value="P-loop containing nucleoside triphosphate hydrolases"/>
    <property type="match status" value="1"/>
</dbReference>
<sequence length="349" mass="39628">MAIIDVDSLSKEFRQPKRFSGTFGTVRTLLTREYTTRMAVNDVSFSIEEGEAVGYVGPNGAGKSTTIKMLTGILVPTSGHVRVDGRIPHQHRRENARRIGVVFGQRSQLWWDLPVRDSYELHQHVYDIPPARFRDNLGFCRDVLDLDPFIDSPVRQLSLGQRMRAELALALLHEPAILFLDEPTIGLDVLAKDRIRDFLKTINRERRVTIILTTHDLKDIEEICPRLIVINFGQAIFDGTVRELKARLGNQRLVKVEFEHDPGPVVLDGAELVADDGTRKTFSFDREETTALDLLTRLSGRFPISDVSLEEVGIEEVIRQLYQDMGRETLEASSVPELDTWTRGRVVTR</sequence>
<accession>A0A6J4USA0</accession>
<dbReference type="Pfam" id="PF00005">
    <property type="entry name" value="ABC_tran"/>
    <property type="match status" value="1"/>
</dbReference>
<dbReference type="PROSITE" id="PS50893">
    <property type="entry name" value="ABC_TRANSPORTER_2"/>
    <property type="match status" value="1"/>
</dbReference>
<dbReference type="PROSITE" id="PS00211">
    <property type="entry name" value="ABC_TRANSPORTER_1"/>
    <property type="match status" value="1"/>
</dbReference>
<keyword evidence="3 5" id="KW-0067">ATP-binding</keyword>
<dbReference type="InterPro" id="IPR003593">
    <property type="entry name" value="AAA+_ATPase"/>
</dbReference>
<dbReference type="InterPro" id="IPR027417">
    <property type="entry name" value="P-loop_NTPase"/>
</dbReference>
<gene>
    <name evidence="5" type="ORF">AVDCRST_MAG43-1521</name>
</gene>